<accession>A0AAN7AYA2</accession>
<dbReference type="AlphaFoldDB" id="A0AAN7AYA2"/>
<reference evidence="2" key="1">
    <citation type="journal article" date="2023" name="Mol. Phylogenet. Evol.">
        <title>Genome-scale phylogeny and comparative genomics of the fungal order Sordariales.</title>
        <authorList>
            <person name="Hensen N."/>
            <person name="Bonometti L."/>
            <person name="Westerberg I."/>
            <person name="Brannstrom I.O."/>
            <person name="Guillou S."/>
            <person name="Cros-Aarteil S."/>
            <person name="Calhoun S."/>
            <person name="Haridas S."/>
            <person name="Kuo A."/>
            <person name="Mondo S."/>
            <person name="Pangilinan J."/>
            <person name="Riley R."/>
            <person name="LaButti K."/>
            <person name="Andreopoulos B."/>
            <person name="Lipzen A."/>
            <person name="Chen C."/>
            <person name="Yan M."/>
            <person name="Daum C."/>
            <person name="Ng V."/>
            <person name="Clum A."/>
            <person name="Steindorff A."/>
            <person name="Ohm R.A."/>
            <person name="Martin F."/>
            <person name="Silar P."/>
            <person name="Natvig D.O."/>
            <person name="Lalanne C."/>
            <person name="Gautier V."/>
            <person name="Ament-Velasquez S.L."/>
            <person name="Kruys A."/>
            <person name="Hutchinson M.I."/>
            <person name="Powell A.J."/>
            <person name="Barry K."/>
            <person name="Miller A.N."/>
            <person name="Grigoriev I.V."/>
            <person name="Debuchy R."/>
            <person name="Gladieux P."/>
            <person name="Hiltunen Thoren M."/>
            <person name="Johannesson H."/>
        </authorList>
    </citation>
    <scope>NUCLEOTIDE SEQUENCE</scope>
    <source>
        <strain evidence="2">CBS 315.58</strain>
    </source>
</reference>
<protein>
    <submittedName>
        <fullName evidence="2">Uncharacterized protein</fullName>
    </submittedName>
</protein>
<evidence type="ECO:0000256" key="1">
    <source>
        <dbReference type="SAM" id="MobiDB-lite"/>
    </source>
</evidence>
<proteinExistence type="predicted"/>
<name>A0AAN7AYA2_9PEZI</name>
<dbReference type="Proteomes" id="UP001303160">
    <property type="component" value="Unassembled WGS sequence"/>
</dbReference>
<gene>
    <name evidence="2" type="ORF">QBC40DRAFT_251104</name>
</gene>
<reference evidence="2" key="2">
    <citation type="submission" date="2023-05" db="EMBL/GenBank/DDBJ databases">
        <authorList>
            <consortium name="Lawrence Berkeley National Laboratory"/>
            <person name="Steindorff A."/>
            <person name="Hensen N."/>
            <person name="Bonometti L."/>
            <person name="Westerberg I."/>
            <person name="Brannstrom I.O."/>
            <person name="Guillou S."/>
            <person name="Cros-Aarteil S."/>
            <person name="Calhoun S."/>
            <person name="Haridas S."/>
            <person name="Kuo A."/>
            <person name="Mondo S."/>
            <person name="Pangilinan J."/>
            <person name="Riley R."/>
            <person name="Labutti K."/>
            <person name="Andreopoulos B."/>
            <person name="Lipzen A."/>
            <person name="Chen C."/>
            <person name="Yanf M."/>
            <person name="Daum C."/>
            <person name="Ng V."/>
            <person name="Clum A."/>
            <person name="Ohm R."/>
            <person name="Martin F."/>
            <person name="Silar P."/>
            <person name="Natvig D."/>
            <person name="Lalanne C."/>
            <person name="Gautier V."/>
            <person name="Ament-Velasquez S.L."/>
            <person name="Kruys A."/>
            <person name="Hutchinson M.I."/>
            <person name="Powell A.J."/>
            <person name="Barry K."/>
            <person name="Miller A.N."/>
            <person name="Grigoriev I.V."/>
            <person name="Debuchy R."/>
            <person name="Gladieux P."/>
            <person name="Thoren M.H."/>
            <person name="Johannesson H."/>
        </authorList>
    </citation>
    <scope>NUCLEOTIDE SEQUENCE</scope>
    <source>
        <strain evidence="2">CBS 315.58</strain>
    </source>
</reference>
<evidence type="ECO:0000313" key="3">
    <source>
        <dbReference type="Proteomes" id="UP001303160"/>
    </source>
</evidence>
<sequence>MPPRKQIGVPTAAPTRRSSRVAARETASATDSESRPPPPTKSPKASSGRRKVSPRAQAAMEEQVAAAPAASRSKFQSKTFVAPGEEGTKQFSYGEQNFVAGRLITIDNFQFATPLFPSQYPVSGEMKLEIQTKTDYDRHTSLLLFRDYEDSDAFQMPFNNIDQVMVLSELTKAGSAPKKARQYRVLVIPTAATGLSAIKRQYPQIISLSIPNQKVDKELGGVLGKAADPKKDTYLSVFKAAFDKWLQPFDKFVIDATNIKESGIWEGKTTVKYLLKSEPNEKKVPGHAYFLTTGIVFISDNLRFYTPFSSFSQAMLLLAYERNSPVGASYIIQDLTEPYFTDAPGETQDKQSISFSGLPASLVNHLKEWSDNNGIKTMRMNQAFYSYQDNSPMSGFMLPGMMGMM</sequence>
<comment type="caution">
    <text evidence="2">The sequence shown here is derived from an EMBL/GenBank/DDBJ whole genome shotgun (WGS) entry which is preliminary data.</text>
</comment>
<organism evidence="2 3">
    <name type="scientific">Triangularia verruculosa</name>
    <dbReference type="NCBI Taxonomy" id="2587418"/>
    <lineage>
        <taxon>Eukaryota</taxon>
        <taxon>Fungi</taxon>
        <taxon>Dikarya</taxon>
        <taxon>Ascomycota</taxon>
        <taxon>Pezizomycotina</taxon>
        <taxon>Sordariomycetes</taxon>
        <taxon>Sordariomycetidae</taxon>
        <taxon>Sordariales</taxon>
        <taxon>Podosporaceae</taxon>
        <taxon>Triangularia</taxon>
    </lineage>
</organism>
<feature type="region of interest" description="Disordered" evidence="1">
    <location>
        <begin position="1"/>
        <end position="59"/>
    </location>
</feature>
<keyword evidence="3" id="KW-1185">Reference proteome</keyword>
<evidence type="ECO:0000313" key="2">
    <source>
        <dbReference type="EMBL" id="KAK4203409.1"/>
    </source>
</evidence>
<dbReference type="EMBL" id="MU863889">
    <property type="protein sequence ID" value="KAK4203409.1"/>
    <property type="molecule type" value="Genomic_DNA"/>
</dbReference>